<comment type="similarity">
    <text evidence="2 12">Belongs to the CDP-alcohol phosphatidyltransferase class-I family.</text>
</comment>
<keyword evidence="5 13" id="KW-0812">Transmembrane</keyword>
<evidence type="ECO:0000256" key="2">
    <source>
        <dbReference type="ARBA" id="ARBA00010441"/>
    </source>
</evidence>
<dbReference type="eggNOG" id="COG0558">
    <property type="taxonomic scope" value="Bacteria"/>
</dbReference>
<evidence type="ECO:0000256" key="9">
    <source>
        <dbReference type="ARBA" id="ARBA00023209"/>
    </source>
</evidence>
<evidence type="ECO:0000256" key="13">
    <source>
        <dbReference type="SAM" id="Phobius"/>
    </source>
</evidence>
<dbReference type="InterPro" id="IPR000462">
    <property type="entry name" value="CDP-OH_P_trans"/>
</dbReference>
<keyword evidence="3" id="KW-0444">Lipid biosynthesis</keyword>
<evidence type="ECO:0000256" key="5">
    <source>
        <dbReference type="ARBA" id="ARBA00022692"/>
    </source>
</evidence>
<dbReference type="InterPro" id="IPR048254">
    <property type="entry name" value="CDP_ALCOHOL_P_TRANSF_CS"/>
</dbReference>
<dbReference type="InterPro" id="IPR004570">
    <property type="entry name" value="Phosphatidylglycerol_P_synth"/>
</dbReference>
<evidence type="ECO:0000256" key="12">
    <source>
        <dbReference type="RuleBase" id="RU003750"/>
    </source>
</evidence>
<feature type="transmembrane region" description="Helical" evidence="13">
    <location>
        <begin position="114"/>
        <end position="133"/>
    </location>
</feature>
<proteinExistence type="inferred from homology"/>
<sequence>MYRFENNDAYIYGIRIVMPLAILVFVAAMITDFFDGYIARKRNIVTSFGKLWDPIADKFITTTALIFLAAWNMIPVWLVLLFVLRDLVVDGCRSVLSKHSVDIAANIFGKIKTMLLSIGLVITLIVFTVYAPYNASYSSFYSTVNAYWFTYVINLPILIAGAFNIIAAIPYIKNALLVIKQRG</sequence>
<feature type="transmembrane region" description="Helical" evidence="13">
    <location>
        <begin position="59"/>
        <end position="84"/>
    </location>
</feature>
<evidence type="ECO:0000256" key="8">
    <source>
        <dbReference type="ARBA" id="ARBA00023136"/>
    </source>
</evidence>
<dbReference type="PANTHER" id="PTHR14269:SF62">
    <property type="entry name" value="CDP-DIACYLGLYCEROL--GLYCEROL-3-PHOSPHATE 3-PHOSPHATIDYLTRANSFERASE 1, CHLOROPLASTIC"/>
    <property type="match status" value="1"/>
</dbReference>
<dbReference type="EMBL" id="ADNC01000016">
    <property type="protein sequence ID" value="EFF41499.1"/>
    <property type="molecule type" value="Genomic_DNA"/>
</dbReference>
<evidence type="ECO:0000256" key="10">
    <source>
        <dbReference type="ARBA" id="ARBA00023264"/>
    </source>
</evidence>
<dbReference type="PANTHER" id="PTHR14269">
    <property type="entry name" value="CDP-DIACYLGLYCEROL--GLYCEROL-3-PHOSPHATE 3-PHOSPHATIDYLTRANSFERASE-RELATED"/>
    <property type="match status" value="1"/>
</dbReference>
<evidence type="ECO:0000256" key="7">
    <source>
        <dbReference type="ARBA" id="ARBA00023098"/>
    </source>
</evidence>
<evidence type="ECO:0000256" key="1">
    <source>
        <dbReference type="ARBA" id="ARBA00004141"/>
    </source>
</evidence>
<dbReference type="PROSITE" id="PS00379">
    <property type="entry name" value="CDP_ALCOHOL_P_TRANSF"/>
    <property type="match status" value="1"/>
</dbReference>
<dbReference type="GO" id="GO:0046474">
    <property type="term" value="P:glycerophospholipid biosynthetic process"/>
    <property type="evidence" value="ECO:0007669"/>
    <property type="project" value="TreeGrafter"/>
</dbReference>
<comment type="caution">
    <text evidence="14">The sequence shown here is derived from an EMBL/GenBank/DDBJ whole genome shotgun (WGS) entry which is preliminary data.</text>
</comment>
<dbReference type="InterPro" id="IPR050324">
    <property type="entry name" value="CDP-alcohol_PTase-I"/>
</dbReference>
<accession>D4XVX7</accession>
<evidence type="ECO:0000313" key="14">
    <source>
        <dbReference type="EMBL" id="EFF41499.1"/>
    </source>
</evidence>
<dbReference type="Pfam" id="PF01066">
    <property type="entry name" value="CDP-OH_P_transf"/>
    <property type="match status" value="1"/>
</dbReference>
<keyword evidence="10" id="KW-1208">Phospholipid metabolism</keyword>
<dbReference type="Proteomes" id="UP000004757">
    <property type="component" value="Unassembled WGS sequence"/>
</dbReference>
<comment type="subcellular location">
    <subcellularLocation>
        <location evidence="1">Membrane</location>
        <topology evidence="1">Multi-pass membrane protein</topology>
    </subcellularLocation>
</comment>
<dbReference type="NCBIfam" id="TIGR00560">
    <property type="entry name" value="pgsA"/>
    <property type="match status" value="1"/>
</dbReference>
<dbReference type="GO" id="GO:0016020">
    <property type="term" value="C:membrane"/>
    <property type="evidence" value="ECO:0007669"/>
    <property type="project" value="UniProtKB-SubCell"/>
</dbReference>
<keyword evidence="4 12" id="KW-0808">Transferase</keyword>
<evidence type="ECO:0000256" key="4">
    <source>
        <dbReference type="ARBA" id="ARBA00022679"/>
    </source>
</evidence>
<protein>
    <recommendedName>
        <fullName evidence="11">CDP-diacylglycerol--glycerol-3-phosphate 3-phosphatidyltransferase</fullName>
        <ecNumber evidence="11">2.7.8.5</ecNumber>
    </recommendedName>
</protein>
<evidence type="ECO:0000256" key="3">
    <source>
        <dbReference type="ARBA" id="ARBA00022516"/>
    </source>
</evidence>
<evidence type="ECO:0000256" key="6">
    <source>
        <dbReference type="ARBA" id="ARBA00022989"/>
    </source>
</evidence>
<keyword evidence="6 13" id="KW-1133">Transmembrane helix</keyword>
<dbReference type="Gene3D" id="1.20.120.1760">
    <property type="match status" value="1"/>
</dbReference>
<dbReference type="PIRSF" id="PIRSF000847">
    <property type="entry name" value="Phos_ph_gly_syn"/>
    <property type="match status" value="1"/>
</dbReference>
<keyword evidence="15" id="KW-1185">Reference proteome</keyword>
<feature type="transmembrane region" description="Helical" evidence="13">
    <location>
        <begin position="12"/>
        <end position="39"/>
    </location>
</feature>
<dbReference type="STRING" id="747682.MALL_0828"/>
<dbReference type="InterPro" id="IPR043130">
    <property type="entry name" value="CDP-OH_PTrfase_TM_dom"/>
</dbReference>
<reference evidence="14 15" key="1">
    <citation type="submission" date="2010-03" db="EMBL/GenBank/DDBJ databases">
        <authorList>
            <person name="Glass J.I."/>
            <person name="Benders G.A."/>
            <person name="Durkin A.S."/>
            <person name="Farmerie W.G."/>
            <person name="Hlavinka K."/>
            <person name="Hostetler J."/>
            <person name="Jackson J."/>
            <person name="May M.A."/>
            <person name="Miller R.H."/>
            <person name="Paralanov V."/>
            <person name="Radune D."/>
            <person name="Szczypinski B."/>
            <person name="Brown D.R."/>
        </authorList>
    </citation>
    <scope>NUCLEOTIDE SEQUENCE [LARGE SCALE GENOMIC DNA]</scope>
    <source>
        <strain evidence="14 15">A21JP2</strain>
    </source>
</reference>
<name>D4XVX7_9BACT</name>
<keyword evidence="8 13" id="KW-0472">Membrane</keyword>
<feature type="transmembrane region" description="Helical" evidence="13">
    <location>
        <begin position="148"/>
        <end position="172"/>
    </location>
</feature>
<evidence type="ECO:0000313" key="15">
    <source>
        <dbReference type="Proteomes" id="UP000004757"/>
    </source>
</evidence>
<dbReference type="GO" id="GO:0008444">
    <property type="term" value="F:CDP-diacylglycerol-glycerol-3-phosphate 3-phosphatidyltransferase activity"/>
    <property type="evidence" value="ECO:0007669"/>
    <property type="project" value="UniProtKB-UniRule"/>
</dbReference>
<gene>
    <name evidence="14" type="primary">pgsA</name>
    <name evidence="14" type="ORF">MALL_0828</name>
</gene>
<keyword evidence="9" id="KW-0594">Phospholipid biosynthesis</keyword>
<dbReference type="EC" id="2.7.8.5" evidence="11"/>
<evidence type="ECO:0000256" key="11">
    <source>
        <dbReference type="NCBIfam" id="TIGR00560"/>
    </source>
</evidence>
<dbReference type="AlphaFoldDB" id="D4XVX7"/>
<keyword evidence="7" id="KW-0443">Lipid metabolism</keyword>
<organism evidence="14 15">
    <name type="scientific">Mycoplasmopsis alligatoris A21JP2</name>
    <dbReference type="NCBI Taxonomy" id="747682"/>
    <lineage>
        <taxon>Bacteria</taxon>
        <taxon>Bacillati</taxon>
        <taxon>Mycoplasmatota</taxon>
        <taxon>Mycoplasmoidales</taxon>
        <taxon>Metamycoplasmataceae</taxon>
        <taxon>Mycoplasmopsis</taxon>
    </lineage>
</organism>